<name>A0A3P8DDX7_HELPZ</name>
<dbReference type="WBParaSite" id="HPBE_0001296501-mRNA-1">
    <property type="protein sequence ID" value="HPBE_0001296501-mRNA-1"/>
    <property type="gene ID" value="HPBE_0001296501"/>
</dbReference>
<evidence type="ECO:0000313" key="2">
    <source>
        <dbReference type="EMBL" id="VDO94352.1"/>
    </source>
</evidence>
<reference evidence="4" key="2">
    <citation type="submission" date="2019-09" db="UniProtKB">
        <authorList>
            <consortium name="WormBaseParasite"/>
        </authorList>
    </citation>
    <scope>IDENTIFICATION</scope>
</reference>
<dbReference type="EMBL" id="UZAH01027714">
    <property type="protein sequence ID" value="VDO94352.1"/>
    <property type="molecule type" value="Genomic_DNA"/>
</dbReference>
<feature type="region of interest" description="Disordered" evidence="1">
    <location>
        <begin position="74"/>
        <end position="102"/>
    </location>
</feature>
<evidence type="ECO:0000256" key="1">
    <source>
        <dbReference type="SAM" id="MobiDB-lite"/>
    </source>
</evidence>
<dbReference type="AlphaFoldDB" id="A0A3P8DDX7"/>
<keyword evidence="3" id="KW-1185">Reference proteome</keyword>
<dbReference type="Proteomes" id="UP000050761">
    <property type="component" value="Unassembled WGS sequence"/>
</dbReference>
<gene>
    <name evidence="2" type="ORF">HPBE_LOCUS12966</name>
</gene>
<sequence>MRIRGNPSAIVERQLHELDEWSGGAAWRPGKRRMKAPALDSPGRVAAAGRCTAGELNVDVDDDAAGVCNECSSVDVENRDDGGSTTVKPDEPPPPPAPRDVHPIHWQAAILPGDVAREQRDEEQYLANLPEPLRMSLSLSALALHSRGALLLLLLLLLTA</sequence>
<evidence type="ECO:0000313" key="4">
    <source>
        <dbReference type="WBParaSite" id="HPBE_0001296501-mRNA-1"/>
    </source>
</evidence>
<evidence type="ECO:0000313" key="3">
    <source>
        <dbReference type="Proteomes" id="UP000050761"/>
    </source>
</evidence>
<proteinExistence type="predicted"/>
<reference evidence="2 3" key="1">
    <citation type="submission" date="2018-11" db="EMBL/GenBank/DDBJ databases">
        <authorList>
            <consortium name="Pathogen Informatics"/>
        </authorList>
    </citation>
    <scope>NUCLEOTIDE SEQUENCE [LARGE SCALE GENOMIC DNA]</scope>
</reference>
<organism evidence="2">
    <name type="scientific">Heligmosomoides polygyrus</name>
    <name type="common">Parasitic roundworm</name>
    <dbReference type="NCBI Taxonomy" id="6339"/>
    <lineage>
        <taxon>Eukaryota</taxon>
        <taxon>Metazoa</taxon>
        <taxon>Ecdysozoa</taxon>
        <taxon>Nematoda</taxon>
        <taxon>Chromadorea</taxon>
        <taxon>Rhabditida</taxon>
        <taxon>Rhabditina</taxon>
        <taxon>Rhabditomorpha</taxon>
        <taxon>Strongyloidea</taxon>
        <taxon>Heligmosomidae</taxon>
        <taxon>Heligmosomoides</taxon>
    </lineage>
</organism>
<accession>A0A3P8DDX7</accession>
<protein>
    <submittedName>
        <fullName evidence="2 4">Uncharacterized protein</fullName>
    </submittedName>
</protein>